<dbReference type="AlphaFoldDB" id="E6QS89"/>
<dbReference type="EMBL" id="CABR01000070">
    <property type="protein sequence ID" value="CBI10111.1"/>
    <property type="molecule type" value="Genomic_DNA"/>
</dbReference>
<gene>
    <name evidence="1" type="ORF">CARN7_0873</name>
</gene>
<proteinExistence type="predicted"/>
<evidence type="ECO:0000313" key="1">
    <source>
        <dbReference type="EMBL" id="CBI10111.1"/>
    </source>
</evidence>
<protein>
    <submittedName>
        <fullName evidence="1">Uncharacterized protein</fullName>
    </submittedName>
</protein>
<organism evidence="1">
    <name type="scientific">mine drainage metagenome</name>
    <dbReference type="NCBI Taxonomy" id="410659"/>
    <lineage>
        <taxon>unclassified sequences</taxon>
        <taxon>metagenomes</taxon>
        <taxon>ecological metagenomes</taxon>
    </lineage>
</organism>
<name>E6QS89_9ZZZZ</name>
<reference evidence="1" key="1">
    <citation type="submission" date="2009-10" db="EMBL/GenBank/DDBJ databases">
        <title>Diversity of trophic interactions inside an arsenic-rich microbial ecosystem.</title>
        <authorList>
            <person name="Bertin P.N."/>
            <person name="Heinrich-Salmeron A."/>
            <person name="Pelletier E."/>
            <person name="Goulhen-Chollet F."/>
            <person name="Arsene-Ploetze F."/>
            <person name="Gallien S."/>
            <person name="Calteau A."/>
            <person name="Vallenet D."/>
            <person name="Casiot C."/>
            <person name="Chane-Woon-Ming B."/>
            <person name="Giloteaux L."/>
            <person name="Barakat M."/>
            <person name="Bonnefoy V."/>
            <person name="Bruneel O."/>
            <person name="Chandler M."/>
            <person name="Cleiss J."/>
            <person name="Duran R."/>
            <person name="Elbaz-Poulichet F."/>
            <person name="Fonknechten N."/>
            <person name="Lauga B."/>
            <person name="Mornico D."/>
            <person name="Ortet P."/>
            <person name="Schaeffer C."/>
            <person name="Siguier P."/>
            <person name="Alexander Thil Smith A."/>
            <person name="Van Dorsselaer A."/>
            <person name="Weissenbach J."/>
            <person name="Medigue C."/>
            <person name="Le Paslier D."/>
        </authorList>
    </citation>
    <scope>NUCLEOTIDE SEQUENCE</scope>
</reference>
<comment type="caution">
    <text evidence="1">The sequence shown here is derived from an EMBL/GenBank/DDBJ whole genome shotgun (WGS) entry which is preliminary data.</text>
</comment>
<sequence>MQNDDFFSRAHNFSFNILILGLEQAQAWPERR</sequence>
<accession>E6QS89</accession>